<evidence type="ECO:0000259" key="7">
    <source>
        <dbReference type="PROSITE" id="PS51032"/>
    </source>
</evidence>
<organism evidence="8 9">
    <name type="scientific">Tagetes erecta</name>
    <name type="common">African marigold</name>
    <dbReference type="NCBI Taxonomy" id="13708"/>
    <lineage>
        <taxon>Eukaryota</taxon>
        <taxon>Viridiplantae</taxon>
        <taxon>Streptophyta</taxon>
        <taxon>Embryophyta</taxon>
        <taxon>Tracheophyta</taxon>
        <taxon>Spermatophyta</taxon>
        <taxon>Magnoliopsida</taxon>
        <taxon>eudicotyledons</taxon>
        <taxon>Gunneridae</taxon>
        <taxon>Pentapetalae</taxon>
        <taxon>asterids</taxon>
        <taxon>campanulids</taxon>
        <taxon>Asterales</taxon>
        <taxon>Asteraceae</taxon>
        <taxon>Asteroideae</taxon>
        <taxon>Heliantheae alliance</taxon>
        <taxon>Tageteae</taxon>
        <taxon>Tagetes</taxon>
    </lineage>
</organism>
<protein>
    <recommendedName>
        <fullName evidence="7">AP2/ERF domain-containing protein</fullName>
    </recommendedName>
</protein>
<evidence type="ECO:0000313" key="8">
    <source>
        <dbReference type="EMBL" id="KAK1412259.1"/>
    </source>
</evidence>
<dbReference type="InterPro" id="IPR016177">
    <property type="entry name" value="DNA-bd_dom_sf"/>
</dbReference>
<keyword evidence="2" id="KW-0611">Plant defense</keyword>
<comment type="subcellular location">
    <subcellularLocation>
        <location evidence="1">Nucleus</location>
    </subcellularLocation>
</comment>
<accession>A0AAD8JYN9</accession>
<evidence type="ECO:0000256" key="6">
    <source>
        <dbReference type="ARBA" id="ARBA00023242"/>
    </source>
</evidence>
<proteinExistence type="predicted"/>
<dbReference type="PROSITE" id="PS51032">
    <property type="entry name" value="AP2_ERF"/>
    <property type="match status" value="1"/>
</dbReference>
<keyword evidence="3" id="KW-0805">Transcription regulation</keyword>
<dbReference type="InterPro" id="IPR036955">
    <property type="entry name" value="AP2/ERF_dom_sf"/>
</dbReference>
<evidence type="ECO:0000256" key="4">
    <source>
        <dbReference type="ARBA" id="ARBA00023125"/>
    </source>
</evidence>
<dbReference type="GO" id="GO:0003700">
    <property type="term" value="F:DNA-binding transcription factor activity"/>
    <property type="evidence" value="ECO:0007669"/>
    <property type="project" value="InterPro"/>
</dbReference>
<dbReference type="SMART" id="SM00380">
    <property type="entry name" value="AP2"/>
    <property type="match status" value="1"/>
</dbReference>
<reference evidence="8" key="1">
    <citation type="journal article" date="2023" name="bioRxiv">
        <title>Improved chromosome-level genome assembly for marigold (Tagetes erecta).</title>
        <authorList>
            <person name="Jiang F."/>
            <person name="Yuan L."/>
            <person name="Wang S."/>
            <person name="Wang H."/>
            <person name="Xu D."/>
            <person name="Wang A."/>
            <person name="Fan W."/>
        </authorList>
    </citation>
    <scope>NUCLEOTIDE SEQUENCE</scope>
    <source>
        <strain evidence="8">WSJ</strain>
        <tissue evidence="8">Leaf</tissue>
    </source>
</reference>
<evidence type="ECO:0000256" key="1">
    <source>
        <dbReference type="ARBA" id="ARBA00004123"/>
    </source>
</evidence>
<keyword evidence="5" id="KW-0804">Transcription</keyword>
<dbReference type="GO" id="GO:0003677">
    <property type="term" value="F:DNA binding"/>
    <property type="evidence" value="ECO:0007669"/>
    <property type="project" value="UniProtKB-KW"/>
</dbReference>
<dbReference type="Pfam" id="PF00847">
    <property type="entry name" value="AP2"/>
    <property type="match status" value="1"/>
</dbReference>
<dbReference type="GO" id="GO:0005634">
    <property type="term" value="C:nucleus"/>
    <property type="evidence" value="ECO:0007669"/>
    <property type="project" value="UniProtKB-SubCell"/>
</dbReference>
<dbReference type="InterPro" id="IPR001471">
    <property type="entry name" value="AP2/ERF_dom"/>
</dbReference>
<dbReference type="PANTHER" id="PTHR31190:SF250">
    <property type="entry name" value="TRANSCRIPTION FACTOR AP2-EREBP FAMILY"/>
    <property type="match status" value="1"/>
</dbReference>
<dbReference type="GO" id="GO:0006952">
    <property type="term" value="P:defense response"/>
    <property type="evidence" value="ECO:0007669"/>
    <property type="project" value="UniProtKB-KW"/>
</dbReference>
<dbReference type="GO" id="GO:0009873">
    <property type="term" value="P:ethylene-activated signaling pathway"/>
    <property type="evidence" value="ECO:0007669"/>
    <property type="project" value="InterPro"/>
</dbReference>
<feature type="domain" description="AP2/ERF" evidence="7">
    <location>
        <begin position="178"/>
        <end position="236"/>
    </location>
</feature>
<sequence>MLTQVNNNDLSHLESIRHHLFDDPFDIFPDYYQNTSPFSNYNVNDNFSFDNNAAESSINLDDIANLYTAFSTSNSTTHMVYVDNQDQEALNLDDFEACSNFLVENNDQNLEVNNTLTVFNEPQPHFSPLSTTENKQLKLAFTTGNIIDPACGDALDNSFFTNGDGFEAARLPLMPDRKYRGVRKRPWGKFTAEMRSPEKKGSRLWLGTYKTAEEAAMAYDVAAFKHRGPKALLNFPHLTGLHHEYIKKYNRKKRRI</sequence>
<dbReference type="PANTHER" id="PTHR31190">
    <property type="entry name" value="DNA-BINDING DOMAIN"/>
    <property type="match status" value="1"/>
</dbReference>
<dbReference type="Gene3D" id="3.30.730.10">
    <property type="entry name" value="AP2/ERF domain"/>
    <property type="match status" value="1"/>
</dbReference>
<dbReference type="PRINTS" id="PR00367">
    <property type="entry name" value="ETHRSPELEMNT"/>
</dbReference>
<keyword evidence="6" id="KW-0539">Nucleus</keyword>
<dbReference type="EMBL" id="JAUHHV010000009">
    <property type="protein sequence ID" value="KAK1412259.1"/>
    <property type="molecule type" value="Genomic_DNA"/>
</dbReference>
<dbReference type="SUPFAM" id="SSF54171">
    <property type="entry name" value="DNA-binding domain"/>
    <property type="match status" value="1"/>
</dbReference>
<dbReference type="InterPro" id="IPR044808">
    <property type="entry name" value="ERF_plant"/>
</dbReference>
<evidence type="ECO:0000256" key="2">
    <source>
        <dbReference type="ARBA" id="ARBA00022821"/>
    </source>
</evidence>
<name>A0AAD8JYN9_TARER</name>
<evidence type="ECO:0000313" key="9">
    <source>
        <dbReference type="Proteomes" id="UP001229421"/>
    </source>
</evidence>
<comment type="caution">
    <text evidence="8">The sequence shown here is derived from an EMBL/GenBank/DDBJ whole genome shotgun (WGS) entry which is preliminary data.</text>
</comment>
<keyword evidence="9" id="KW-1185">Reference proteome</keyword>
<evidence type="ECO:0000256" key="3">
    <source>
        <dbReference type="ARBA" id="ARBA00023015"/>
    </source>
</evidence>
<gene>
    <name evidence="8" type="ORF">QVD17_33357</name>
</gene>
<dbReference type="CDD" id="cd00018">
    <property type="entry name" value="AP2"/>
    <property type="match status" value="1"/>
</dbReference>
<evidence type="ECO:0000256" key="5">
    <source>
        <dbReference type="ARBA" id="ARBA00023163"/>
    </source>
</evidence>
<dbReference type="Proteomes" id="UP001229421">
    <property type="component" value="Unassembled WGS sequence"/>
</dbReference>
<dbReference type="AlphaFoldDB" id="A0AAD8JYN9"/>
<dbReference type="FunFam" id="3.30.730.10:FF:000001">
    <property type="entry name" value="Ethylene-responsive transcription factor 2"/>
    <property type="match status" value="1"/>
</dbReference>
<keyword evidence="4" id="KW-0238">DNA-binding</keyword>